<dbReference type="Gene3D" id="1.10.10.2840">
    <property type="entry name" value="PucR C-terminal helix-turn-helix domain"/>
    <property type="match status" value="1"/>
</dbReference>
<feature type="domain" description="PucR C-terminal helix-turn-helix" evidence="3">
    <location>
        <begin position="365"/>
        <end position="421"/>
    </location>
</feature>
<evidence type="ECO:0000256" key="2">
    <source>
        <dbReference type="SAM" id="MobiDB-lite"/>
    </source>
</evidence>
<evidence type="ECO:0000259" key="4">
    <source>
        <dbReference type="Pfam" id="PF14361"/>
    </source>
</evidence>
<dbReference type="Pfam" id="PF13556">
    <property type="entry name" value="HTH_30"/>
    <property type="match status" value="1"/>
</dbReference>
<protein>
    <submittedName>
        <fullName evidence="6">CdaR family transcriptional regulator</fullName>
    </submittedName>
</protein>
<proteinExistence type="inferred from homology"/>
<evidence type="ECO:0000256" key="1">
    <source>
        <dbReference type="ARBA" id="ARBA00006754"/>
    </source>
</evidence>
<evidence type="ECO:0000313" key="6">
    <source>
        <dbReference type="EMBL" id="PSL51685.1"/>
    </source>
</evidence>
<dbReference type="Pfam" id="PF14361">
    <property type="entry name" value="RsbRD_N"/>
    <property type="match status" value="1"/>
</dbReference>
<dbReference type="InterPro" id="IPR041522">
    <property type="entry name" value="CdaR_GGDEF"/>
</dbReference>
<gene>
    <name evidence="6" type="ORF">B0I31_119115</name>
</gene>
<dbReference type="InterPro" id="IPR025736">
    <property type="entry name" value="PucR_C-HTH_dom"/>
</dbReference>
<evidence type="ECO:0000259" key="5">
    <source>
        <dbReference type="Pfam" id="PF17853"/>
    </source>
</evidence>
<keyword evidence="7" id="KW-1185">Reference proteome</keyword>
<dbReference type="PANTHER" id="PTHR33744:SF1">
    <property type="entry name" value="DNA-BINDING TRANSCRIPTIONAL ACTIVATOR ADER"/>
    <property type="match status" value="1"/>
</dbReference>
<dbReference type="PANTHER" id="PTHR33744">
    <property type="entry name" value="CARBOHYDRATE DIACID REGULATOR"/>
    <property type="match status" value="1"/>
</dbReference>
<dbReference type="EMBL" id="PYAX01000019">
    <property type="protein sequence ID" value="PSL51685.1"/>
    <property type="molecule type" value="Genomic_DNA"/>
</dbReference>
<dbReference type="Proteomes" id="UP000241118">
    <property type="component" value="Unassembled WGS sequence"/>
</dbReference>
<evidence type="ECO:0000259" key="3">
    <source>
        <dbReference type="Pfam" id="PF13556"/>
    </source>
</evidence>
<organism evidence="6 7">
    <name type="scientific">Saccharothrix carnea</name>
    <dbReference type="NCBI Taxonomy" id="1280637"/>
    <lineage>
        <taxon>Bacteria</taxon>
        <taxon>Bacillati</taxon>
        <taxon>Actinomycetota</taxon>
        <taxon>Actinomycetes</taxon>
        <taxon>Pseudonocardiales</taxon>
        <taxon>Pseudonocardiaceae</taxon>
        <taxon>Saccharothrix</taxon>
    </lineage>
</organism>
<dbReference type="InterPro" id="IPR025751">
    <property type="entry name" value="RsbRD_N_dom"/>
</dbReference>
<comment type="caution">
    <text evidence="6">The sequence shown here is derived from an EMBL/GenBank/DDBJ whole genome shotgun (WGS) entry which is preliminary data.</text>
</comment>
<comment type="similarity">
    <text evidence="1">Belongs to the CdaR family.</text>
</comment>
<dbReference type="AlphaFoldDB" id="A0A2P8HZR2"/>
<feature type="domain" description="RsbT co-antagonist protein RsbRD N-terminal" evidence="4">
    <location>
        <begin position="77"/>
        <end position="182"/>
    </location>
</feature>
<evidence type="ECO:0000313" key="7">
    <source>
        <dbReference type="Proteomes" id="UP000241118"/>
    </source>
</evidence>
<sequence>MSAGHDTVAQVVDDHDARSRPGVPGSRDHSIASAAAVVRLTPMARTRRAPSTPEHGVNPFADVADMASRDAHGVPGDLLEGYLEELDEVSTTGRPLRPDQLRARREVGTRAAERGVSLHGVIDLHLSATWLAWRSLSGVRQATGADAVRAAGEAVFKAADVAVTAIAEGYEEAQRWAVRQEESFRREFVDDLLDGRNLGQLAERAERFGLRLAGSNVVAAVRSTRPVVDGGEVARAVETSLGLRVDFRDVLVTTKDGLLICVTPDARPDVPDEFVRQVGAALGPDTTWRVGLGRAHSGPGGVVRSFEQARYALDLAERLGLPGRLHKAVDLLVYQVLLRDSAALQDLVSVVLQPLRTARGGPEPLLETLAAYFANGHVAAACARELHLGVRTVTYRLQRVAELTGYSVDDPAQALSLQVAVLGAKLLDWPG</sequence>
<name>A0A2P8HZR2_SACCR</name>
<accession>A0A2P8HZR2</accession>
<dbReference type="InterPro" id="IPR042070">
    <property type="entry name" value="PucR_C-HTH_sf"/>
</dbReference>
<feature type="domain" description="CdaR GGDEF-like" evidence="5">
    <location>
        <begin position="200"/>
        <end position="315"/>
    </location>
</feature>
<feature type="region of interest" description="Disordered" evidence="2">
    <location>
        <begin position="1"/>
        <end position="31"/>
    </location>
</feature>
<dbReference type="InterPro" id="IPR051448">
    <property type="entry name" value="CdaR-like_regulators"/>
</dbReference>
<reference evidence="6 7" key="1">
    <citation type="submission" date="2018-03" db="EMBL/GenBank/DDBJ databases">
        <title>Genomic Encyclopedia of Type Strains, Phase III (KMG-III): the genomes of soil and plant-associated and newly described type strains.</title>
        <authorList>
            <person name="Whitman W."/>
        </authorList>
    </citation>
    <scope>NUCLEOTIDE SEQUENCE [LARGE SCALE GENOMIC DNA]</scope>
    <source>
        <strain evidence="6 7">CGMCC 4.7097</strain>
    </source>
</reference>
<dbReference type="Pfam" id="PF17853">
    <property type="entry name" value="GGDEF_2"/>
    <property type="match status" value="1"/>
</dbReference>